<reference evidence="2 3" key="1">
    <citation type="submission" date="2016-10" db="EMBL/GenBank/DDBJ databases">
        <authorList>
            <person name="de Groot N.N."/>
        </authorList>
    </citation>
    <scope>NUCLEOTIDE SEQUENCE [LARGE SCALE GENOMIC DNA]</scope>
    <source>
        <strain evidence="2">MBHS1</strain>
    </source>
</reference>
<keyword evidence="3" id="KW-1185">Reference proteome</keyword>
<evidence type="ECO:0000259" key="1">
    <source>
        <dbReference type="Pfam" id="PF04230"/>
    </source>
</evidence>
<dbReference type="Proteomes" id="UP000236724">
    <property type="component" value="Unassembled WGS sequence"/>
</dbReference>
<gene>
    <name evidence="2" type="ORF">MBHS_02128</name>
</gene>
<sequence length="408" mass="45785">MPKILIVGHSGSLNKGCEALLRSTTDIIQRHLHPETIDVISENPPADKNNLAEDLSEIRIHPADQYEPSKFSPGWWQHKFNTKILQRLCPGQPMYHTRQYKPLYQQADIIISTGGDTFSDDYGLPLEVFGELALAREVGAFTMIWAASIGPFHNKKMARHWAKQLKKINLIGIRENKSLEYLNSLGLSENLRRVADPAFLLPAHEVAVEKPTAKKVIGLGMSALVSRYGATQQHYIDSFTAFARQLLDSEETTEVWLIAHVITPSHNDAEVCQAIVDQLDATQKNRVKIIQPGYNACEIKYAIAQCDYFIGARTHSTIASLSSLVPTLSIGYSVKAVGINEDVFGHTDYVLPIQDVSLQSLNSKFQQMVERRQEIIDCLKARLPAVREMSERSGIELAKAYQAWKKNH</sequence>
<dbReference type="PANTHER" id="PTHR36836">
    <property type="entry name" value="COLANIC ACID BIOSYNTHESIS PROTEIN WCAK"/>
    <property type="match status" value="1"/>
</dbReference>
<protein>
    <submittedName>
        <fullName evidence="2">Colanic acid biosynthesis protein</fullName>
    </submittedName>
</protein>
<dbReference type="InterPro" id="IPR007345">
    <property type="entry name" value="Polysacch_pyruvyl_Trfase"/>
</dbReference>
<proteinExistence type="predicted"/>
<dbReference type="OrthoDB" id="6058856at2"/>
<name>A0A1H6F9J4_9GAMM</name>
<feature type="domain" description="Polysaccharide pyruvyl transferase" evidence="1">
    <location>
        <begin position="14"/>
        <end position="333"/>
    </location>
</feature>
<dbReference type="Pfam" id="PF04230">
    <property type="entry name" value="PS_pyruv_trans"/>
    <property type="match status" value="1"/>
</dbReference>
<dbReference type="RefSeq" id="WP_103920079.1">
    <property type="nucleotide sequence ID" value="NZ_FMSV02000459.1"/>
</dbReference>
<dbReference type="EMBL" id="FMSV02000459">
    <property type="protein sequence ID" value="SEH06273.1"/>
    <property type="molecule type" value="Genomic_DNA"/>
</dbReference>
<accession>A0A1H6F9J4</accession>
<evidence type="ECO:0000313" key="3">
    <source>
        <dbReference type="Proteomes" id="UP000236724"/>
    </source>
</evidence>
<evidence type="ECO:0000313" key="2">
    <source>
        <dbReference type="EMBL" id="SEH06273.1"/>
    </source>
</evidence>
<organism evidence="2 3">
    <name type="scientific">Candidatus Venteria ishoeyi</name>
    <dbReference type="NCBI Taxonomy" id="1899563"/>
    <lineage>
        <taxon>Bacteria</taxon>
        <taxon>Pseudomonadati</taxon>
        <taxon>Pseudomonadota</taxon>
        <taxon>Gammaproteobacteria</taxon>
        <taxon>Thiotrichales</taxon>
        <taxon>Thiotrichaceae</taxon>
        <taxon>Venteria</taxon>
    </lineage>
</organism>
<dbReference type="AlphaFoldDB" id="A0A1H6F9J4"/>
<dbReference type="PANTHER" id="PTHR36836:SF1">
    <property type="entry name" value="COLANIC ACID BIOSYNTHESIS PROTEIN WCAK"/>
    <property type="match status" value="1"/>
</dbReference>